<reference evidence="2 3" key="1">
    <citation type="journal article" date="2018" name="New Phytol.">
        <title>Phylogenomics of Endogonaceae and evolution of mycorrhizas within Mucoromycota.</title>
        <authorList>
            <person name="Chang Y."/>
            <person name="Desiro A."/>
            <person name="Na H."/>
            <person name="Sandor L."/>
            <person name="Lipzen A."/>
            <person name="Clum A."/>
            <person name="Barry K."/>
            <person name="Grigoriev I.V."/>
            <person name="Martin F.M."/>
            <person name="Stajich J.E."/>
            <person name="Smith M.E."/>
            <person name="Bonito G."/>
            <person name="Spatafora J.W."/>
        </authorList>
    </citation>
    <scope>NUCLEOTIDE SEQUENCE [LARGE SCALE GENOMIC DNA]</scope>
    <source>
        <strain evidence="2 3">GMNB39</strain>
    </source>
</reference>
<dbReference type="InterPro" id="IPR011333">
    <property type="entry name" value="SKP1/BTB/POZ_sf"/>
</dbReference>
<dbReference type="InterPro" id="IPR000210">
    <property type="entry name" value="BTB/POZ_dom"/>
</dbReference>
<dbReference type="CDD" id="cd18186">
    <property type="entry name" value="BTB_POZ_ZBTB_KLHL-like"/>
    <property type="match status" value="1"/>
</dbReference>
<comment type="caution">
    <text evidence="2">The sequence shown here is derived from an EMBL/GenBank/DDBJ whole genome shotgun (WGS) entry which is preliminary data.</text>
</comment>
<protein>
    <submittedName>
        <fullName evidence="2">BTB/POZ protein</fullName>
    </submittedName>
</protein>
<dbReference type="Pfam" id="PF00651">
    <property type="entry name" value="BTB"/>
    <property type="match status" value="1"/>
</dbReference>
<feature type="domain" description="BTB" evidence="1">
    <location>
        <begin position="63"/>
        <end position="128"/>
    </location>
</feature>
<sequence length="191" mass="21914">MVVEYPNHYRTHEAAKRPFENEGFSDDKLFISCRILSSRDRRFFLPRTLLAGLSTQFNNVRTADVEFRVGPGASPLYAHRGMLSARSKYFADMFDSDPRTVIEVPDVGYLAFEALLKYIYYDQTEFDDDINPADLSLLVVKYRVPLVVDITEPKILGRLNPRLVCQLLATHSHVSSTLKDGLIEYISQKKF</sequence>
<name>A0A433D6J3_9FUNG</name>
<dbReference type="Gene3D" id="3.30.710.10">
    <property type="entry name" value="Potassium Channel Kv1.1, Chain A"/>
    <property type="match status" value="1"/>
</dbReference>
<dbReference type="AlphaFoldDB" id="A0A433D6J3"/>
<dbReference type="SUPFAM" id="SSF54695">
    <property type="entry name" value="POZ domain"/>
    <property type="match status" value="1"/>
</dbReference>
<evidence type="ECO:0000313" key="2">
    <source>
        <dbReference type="EMBL" id="RUP46445.1"/>
    </source>
</evidence>
<proteinExistence type="predicted"/>
<evidence type="ECO:0000259" key="1">
    <source>
        <dbReference type="PROSITE" id="PS50097"/>
    </source>
</evidence>
<dbReference type="EMBL" id="RBNI01005838">
    <property type="protein sequence ID" value="RUP46445.1"/>
    <property type="molecule type" value="Genomic_DNA"/>
</dbReference>
<accession>A0A433D6J3</accession>
<gene>
    <name evidence="2" type="ORF">BC936DRAFT_146952</name>
</gene>
<dbReference type="SMART" id="SM00225">
    <property type="entry name" value="BTB"/>
    <property type="match status" value="1"/>
</dbReference>
<dbReference type="PANTHER" id="PTHR24413">
    <property type="entry name" value="SPECKLE-TYPE POZ PROTEIN"/>
    <property type="match status" value="1"/>
</dbReference>
<keyword evidence="3" id="KW-1185">Reference proteome</keyword>
<dbReference type="PROSITE" id="PS50097">
    <property type="entry name" value="BTB"/>
    <property type="match status" value="1"/>
</dbReference>
<dbReference type="Proteomes" id="UP000268093">
    <property type="component" value="Unassembled WGS sequence"/>
</dbReference>
<dbReference type="OrthoDB" id="6359816at2759"/>
<evidence type="ECO:0000313" key="3">
    <source>
        <dbReference type="Proteomes" id="UP000268093"/>
    </source>
</evidence>
<organism evidence="2 3">
    <name type="scientific">Jimgerdemannia flammicorona</name>
    <dbReference type="NCBI Taxonomy" id="994334"/>
    <lineage>
        <taxon>Eukaryota</taxon>
        <taxon>Fungi</taxon>
        <taxon>Fungi incertae sedis</taxon>
        <taxon>Mucoromycota</taxon>
        <taxon>Mucoromycotina</taxon>
        <taxon>Endogonomycetes</taxon>
        <taxon>Endogonales</taxon>
        <taxon>Endogonaceae</taxon>
        <taxon>Jimgerdemannia</taxon>
    </lineage>
</organism>